<dbReference type="InterPro" id="IPR007196">
    <property type="entry name" value="CCR4-Not_Not1_C"/>
</dbReference>
<keyword evidence="5" id="KW-1185">Reference proteome</keyword>
<evidence type="ECO:0000259" key="3">
    <source>
        <dbReference type="Pfam" id="PF25097"/>
    </source>
</evidence>
<name>A0ABQ7J4Q2_9APIC</name>
<protein>
    <submittedName>
        <fullName evidence="4">CCR4-Not complex component, Not1 protein</fullName>
    </submittedName>
</protein>
<dbReference type="CDD" id="cd20710">
    <property type="entry name" value="NOT1_connector"/>
    <property type="match status" value="1"/>
</dbReference>
<dbReference type="InterPro" id="IPR016024">
    <property type="entry name" value="ARM-type_fold"/>
</dbReference>
<organism evidence="4 5">
    <name type="scientific">Cardiosporidium cionae</name>
    <dbReference type="NCBI Taxonomy" id="476202"/>
    <lineage>
        <taxon>Eukaryota</taxon>
        <taxon>Sar</taxon>
        <taxon>Alveolata</taxon>
        <taxon>Apicomplexa</taxon>
        <taxon>Aconoidasida</taxon>
        <taxon>Nephromycida</taxon>
        <taxon>Cardiosporidium</taxon>
    </lineage>
</organism>
<feature type="compositionally biased region" description="Low complexity" evidence="1">
    <location>
        <begin position="129"/>
        <end position="143"/>
    </location>
</feature>
<gene>
    <name evidence="4" type="ORF">IE077_001931</name>
</gene>
<feature type="domain" description="CCR4-Not complex component Not1 C-terminal" evidence="2">
    <location>
        <begin position="784"/>
        <end position="1125"/>
    </location>
</feature>
<feature type="compositionally biased region" description="Polar residues" evidence="1">
    <location>
        <begin position="158"/>
        <end position="167"/>
    </location>
</feature>
<reference evidence="4 5" key="1">
    <citation type="journal article" date="2020" name="bioRxiv">
        <title>Metabolic contributions of an alphaproteobacterial endosymbiont in the apicomplexan Cardiosporidium cionae.</title>
        <authorList>
            <person name="Hunter E.S."/>
            <person name="Paight C.J."/>
            <person name="Lane C.E."/>
        </authorList>
    </citation>
    <scope>NUCLEOTIDE SEQUENCE [LARGE SCALE GENOMIC DNA]</scope>
    <source>
        <strain evidence="4">ESH_2018</strain>
    </source>
</reference>
<accession>A0ABQ7J4Q2</accession>
<dbReference type="Pfam" id="PF04054">
    <property type="entry name" value="Not1"/>
    <property type="match status" value="1"/>
</dbReference>
<proteinExistence type="predicted"/>
<feature type="region of interest" description="Disordered" evidence="1">
    <location>
        <begin position="604"/>
        <end position="698"/>
    </location>
</feature>
<feature type="region of interest" description="Disordered" evidence="1">
    <location>
        <begin position="1"/>
        <end position="116"/>
    </location>
</feature>
<feature type="non-terminal residue" evidence="4">
    <location>
        <position position="1126"/>
    </location>
</feature>
<comment type="caution">
    <text evidence="4">The sequence shown here is derived from an EMBL/GenBank/DDBJ whole genome shotgun (WGS) entry which is preliminary data.</text>
</comment>
<feature type="compositionally biased region" description="Low complexity" evidence="1">
    <location>
        <begin position="71"/>
        <end position="100"/>
    </location>
</feature>
<dbReference type="PANTHER" id="PTHR13162:SF8">
    <property type="entry name" value="CCR4-NOT TRANSCRIPTION COMPLEX SUBUNIT 1"/>
    <property type="match status" value="1"/>
</dbReference>
<feature type="compositionally biased region" description="Polar residues" evidence="1">
    <location>
        <begin position="38"/>
        <end position="70"/>
    </location>
</feature>
<feature type="region of interest" description="Disordered" evidence="1">
    <location>
        <begin position="129"/>
        <end position="182"/>
    </location>
</feature>
<evidence type="ECO:0000313" key="5">
    <source>
        <dbReference type="Proteomes" id="UP000823046"/>
    </source>
</evidence>
<sequence>PTRALPSHPLPPPLTYASVAGGNGPPPPPRRPSPESMGASTLSTLPSGGNSSGNYMLGTTTQVPMANAPQTLFSSGASSSPSLTTLRPSSSLFPPSALSTPTPPSSGATPHLGGSAVALPRPVGLFTTTLPLSSTSPPSHTSFVLPRQSSPPLDRSTNRGSATSIPSMKSRPMLPPSTAGPSFPSVHTHAYVQPPEPVTLPMLGNLLLSSVVRKLEECLVHLKEAISSIIEHPPLLLALREGSTNDSREDFSYTINSSLAILISLSPDHEVFDMIKLIPAVADSCQPEENAINSVASQFFTFLFELSPNETSSTQLSIMLHMEVLMGILEGLQQGHPELVDWLTEWMMDISPVEYTKKNCVNVVTSLIRYKLLHLSLYDNFLAKHLENGTWGIGGMEFVLSTLKIALIDQESASVYSFSSTLSWMCETSGTTFLSSIQHLPKWHSTHLLELQDTVLTETKKLARIAMEILPLAVKMDKEIGEALTRVKNPFAFLRTLPRPSFTRPQRFFTLSDIQNPALMPLLKQRKVPLPPHVRPQENTLISVILDEWMNMGAFPNTNGLSADWATFFQRLSQKGLLGMEDNIDVFFTTCVYRSIERAVSPLMPLSLPTPSQKEEVEAASPPPSSQFPSPTEDSSSLHPPPIPSSPSEITPPLHSGSSDKSTRLYPMESSTPEGPPTSEVAPPPSSGGVGEGTIEIPGSTSSLEELLHAPVGITSRLDTSALDGLAKLVVAMMKLVDPAQTSPVTILRRIWEVICRIMMHEAETRVIALRGRAYFRLILSILLEICNSTEKSLQAITMECLYCFAHHLMVISPLQIPSFAFSWLDVISHRAFFPRLLRHVKGWPLFQRLLIQHLKFLHPFLRDAILNDPIRQLYKGTLRVLLVLLHDFPEFLCDYHVSFCDILPLNCIQFRNLILSAFPRNMKMPDPFLPNLKIDLLPEIKVAPRILTNVSLQLLHHNLKGDIDEFWKTRDPNRLSAILTKLLVSKQEALRTGTKYNIPLMNALLLYVGVTLPGRLPGDHPTPSPSSTLYSSVNDSSPPLQLLLYMAKALDMEGRYILICTVSNHLRYPNSHTHYFSCVLLWLFYESHEEIIQEQITRVLLERLIVHRPHPWGLLITFIELIKNV</sequence>
<dbReference type="Gene3D" id="1.25.40.800">
    <property type="match status" value="1"/>
</dbReference>
<dbReference type="SUPFAM" id="SSF48371">
    <property type="entry name" value="ARM repeat"/>
    <property type="match status" value="1"/>
</dbReference>
<dbReference type="Pfam" id="PF25097">
    <property type="entry name" value="ARM_Cnot1"/>
    <property type="match status" value="1"/>
</dbReference>
<dbReference type="InterPro" id="IPR040398">
    <property type="entry name" value="Not1"/>
</dbReference>
<dbReference type="Gene3D" id="1.25.40.790">
    <property type="match status" value="1"/>
</dbReference>
<feature type="domain" description="CCR4-NOT transcription complex subunit 1-like NOT1 connector" evidence="3">
    <location>
        <begin position="271"/>
        <end position="416"/>
    </location>
</feature>
<evidence type="ECO:0000313" key="4">
    <source>
        <dbReference type="EMBL" id="KAF8817761.1"/>
    </source>
</evidence>
<feature type="compositionally biased region" description="Low complexity" evidence="1">
    <location>
        <begin position="627"/>
        <end position="638"/>
    </location>
</feature>
<feature type="non-terminal residue" evidence="4">
    <location>
        <position position="1"/>
    </location>
</feature>
<dbReference type="EMBL" id="JADAQX010001519">
    <property type="protein sequence ID" value="KAF8817761.1"/>
    <property type="molecule type" value="Genomic_DNA"/>
</dbReference>
<dbReference type="InterPro" id="IPR055454">
    <property type="entry name" value="CNOT1-like_NOT1_connector"/>
</dbReference>
<dbReference type="Proteomes" id="UP000823046">
    <property type="component" value="Unassembled WGS sequence"/>
</dbReference>
<evidence type="ECO:0000256" key="1">
    <source>
        <dbReference type="SAM" id="MobiDB-lite"/>
    </source>
</evidence>
<evidence type="ECO:0000259" key="2">
    <source>
        <dbReference type="Pfam" id="PF04054"/>
    </source>
</evidence>
<dbReference type="PANTHER" id="PTHR13162">
    <property type="entry name" value="CCR4-NOT TRANSCRIPTION COMPLEX"/>
    <property type="match status" value="1"/>
</dbReference>